<dbReference type="SMART" id="SM00458">
    <property type="entry name" value="RICIN"/>
    <property type="match status" value="1"/>
</dbReference>
<dbReference type="InterPro" id="IPR000772">
    <property type="entry name" value="Ricin_B_lectin"/>
</dbReference>
<feature type="domain" description="Ricin B lectin" evidence="3">
    <location>
        <begin position="53"/>
        <end position="184"/>
    </location>
</feature>
<evidence type="ECO:0000313" key="4">
    <source>
        <dbReference type="EMBL" id="MFD1152145.1"/>
    </source>
</evidence>
<dbReference type="Gene3D" id="2.80.10.50">
    <property type="match status" value="2"/>
</dbReference>
<accession>A0ABW3R5Z1</accession>
<dbReference type="CDD" id="cd00161">
    <property type="entry name" value="beta-trefoil_Ricin-like"/>
    <property type="match status" value="1"/>
</dbReference>
<evidence type="ECO:0000256" key="1">
    <source>
        <dbReference type="SAM" id="MobiDB-lite"/>
    </source>
</evidence>
<evidence type="ECO:0000259" key="3">
    <source>
        <dbReference type="SMART" id="SM00458"/>
    </source>
</evidence>
<dbReference type="Pfam" id="PF00652">
    <property type="entry name" value="Ricin_B_lectin"/>
    <property type="match status" value="1"/>
</dbReference>
<evidence type="ECO:0000313" key="5">
    <source>
        <dbReference type="Proteomes" id="UP001597168"/>
    </source>
</evidence>
<protein>
    <submittedName>
        <fullName evidence="4">RICIN domain-containing protein</fullName>
    </submittedName>
</protein>
<dbReference type="InterPro" id="IPR035992">
    <property type="entry name" value="Ricin_B-like_lectins"/>
</dbReference>
<feature type="region of interest" description="Disordered" evidence="1">
    <location>
        <begin position="23"/>
        <end position="46"/>
    </location>
</feature>
<keyword evidence="2" id="KW-0732">Signal</keyword>
<dbReference type="EMBL" id="JBHTLK010000329">
    <property type="protein sequence ID" value="MFD1152145.1"/>
    <property type="molecule type" value="Genomic_DNA"/>
</dbReference>
<sequence length="188" mass="20986">MLLAALLGVAAFAGAAEAAAQPAKPADDQSAQVQPGQVQSGQVRPGQQERELSGLAIISQAPEANGKCLDVYNAGGGPQIQMWWCNGWNNQDWDIATGPHGYWRLRPYSNLNMCLDAYKGRGVQVVQYRCDSTRTQEFTREAYQGAYRYRSLSSPSLCLDIYDHGRGTTVQMWDCRDVQHQYFYWQGQ</sequence>
<evidence type="ECO:0000256" key="2">
    <source>
        <dbReference type="SAM" id="SignalP"/>
    </source>
</evidence>
<keyword evidence="5" id="KW-1185">Reference proteome</keyword>
<comment type="caution">
    <text evidence="4">The sequence shown here is derived from an EMBL/GenBank/DDBJ whole genome shotgun (WGS) entry which is preliminary data.</text>
</comment>
<organism evidence="4 5">
    <name type="scientific">Saccharothrix hoggarensis</name>
    <dbReference type="NCBI Taxonomy" id="913853"/>
    <lineage>
        <taxon>Bacteria</taxon>
        <taxon>Bacillati</taxon>
        <taxon>Actinomycetota</taxon>
        <taxon>Actinomycetes</taxon>
        <taxon>Pseudonocardiales</taxon>
        <taxon>Pseudonocardiaceae</taxon>
        <taxon>Saccharothrix</taxon>
    </lineage>
</organism>
<dbReference type="SUPFAM" id="SSF50370">
    <property type="entry name" value="Ricin B-like lectins"/>
    <property type="match status" value="1"/>
</dbReference>
<dbReference type="PROSITE" id="PS50231">
    <property type="entry name" value="RICIN_B_LECTIN"/>
    <property type="match status" value="1"/>
</dbReference>
<proteinExistence type="predicted"/>
<dbReference type="Proteomes" id="UP001597168">
    <property type="component" value="Unassembled WGS sequence"/>
</dbReference>
<feature type="chain" id="PRO_5046597257" evidence="2">
    <location>
        <begin position="19"/>
        <end position="188"/>
    </location>
</feature>
<reference evidence="5" key="1">
    <citation type="journal article" date="2019" name="Int. J. Syst. Evol. Microbiol.">
        <title>The Global Catalogue of Microorganisms (GCM) 10K type strain sequencing project: providing services to taxonomists for standard genome sequencing and annotation.</title>
        <authorList>
            <consortium name="The Broad Institute Genomics Platform"/>
            <consortium name="The Broad Institute Genome Sequencing Center for Infectious Disease"/>
            <person name="Wu L."/>
            <person name="Ma J."/>
        </authorList>
    </citation>
    <scope>NUCLEOTIDE SEQUENCE [LARGE SCALE GENOMIC DNA]</scope>
    <source>
        <strain evidence="5">CCUG 60214</strain>
    </source>
</reference>
<gene>
    <name evidence="4" type="ORF">ACFQ3T_33835</name>
</gene>
<feature type="signal peptide" evidence="2">
    <location>
        <begin position="1"/>
        <end position="18"/>
    </location>
</feature>
<name>A0ABW3R5Z1_9PSEU</name>
<dbReference type="RefSeq" id="WP_380729774.1">
    <property type="nucleotide sequence ID" value="NZ_JBHTLK010000329.1"/>
</dbReference>